<dbReference type="Proteomes" id="UP001254257">
    <property type="component" value="Unassembled WGS sequence"/>
</dbReference>
<dbReference type="EMBL" id="JAWDID010000010">
    <property type="protein sequence ID" value="MDU0339982.1"/>
    <property type="molecule type" value="Genomic_DNA"/>
</dbReference>
<dbReference type="RefSeq" id="WP_316017862.1">
    <property type="nucleotide sequence ID" value="NZ_JAWDID010000010.1"/>
</dbReference>
<comment type="similarity">
    <text evidence="1">Belongs to the SIP oxidoreductase family.</text>
</comment>
<evidence type="ECO:0000313" key="4">
    <source>
        <dbReference type="Proteomes" id="UP001254257"/>
    </source>
</evidence>
<protein>
    <submittedName>
        <fullName evidence="3">Siderophore-interacting protein</fullName>
    </submittedName>
</protein>
<dbReference type="InterPro" id="IPR014543">
    <property type="entry name" value="UCP028291"/>
</dbReference>
<dbReference type="Pfam" id="PF09981">
    <property type="entry name" value="DUF2218"/>
    <property type="match status" value="1"/>
</dbReference>
<dbReference type="PANTHER" id="PTHR30157">
    <property type="entry name" value="FERRIC REDUCTASE, NADPH-DEPENDENT"/>
    <property type="match status" value="1"/>
</dbReference>
<dbReference type="Pfam" id="PF04954">
    <property type="entry name" value="SIP"/>
    <property type="match status" value="1"/>
</dbReference>
<organism evidence="3 4">
    <name type="scientific">Bosea rubneri</name>
    <dbReference type="NCBI Taxonomy" id="3075434"/>
    <lineage>
        <taxon>Bacteria</taxon>
        <taxon>Pseudomonadati</taxon>
        <taxon>Pseudomonadota</taxon>
        <taxon>Alphaproteobacteria</taxon>
        <taxon>Hyphomicrobiales</taxon>
        <taxon>Boseaceae</taxon>
        <taxon>Bosea</taxon>
    </lineage>
</organism>
<evidence type="ECO:0000256" key="1">
    <source>
        <dbReference type="ARBA" id="ARBA00035644"/>
    </source>
</evidence>
<proteinExistence type="inferred from homology"/>
<evidence type="ECO:0000259" key="2">
    <source>
        <dbReference type="PROSITE" id="PS51384"/>
    </source>
</evidence>
<dbReference type="PANTHER" id="PTHR30157:SF0">
    <property type="entry name" value="NADPH-DEPENDENT FERRIC-CHELATE REDUCTASE"/>
    <property type="match status" value="1"/>
</dbReference>
<sequence>MTILCAEARFSLADPDALLRALREHLVEHHATVSERDGATLIALDGSEAALRLMAGELLARVEAPSLAGLQAMKLAIASHVVELAPAGSAPAISWQGDGSGPSLLPDFRILTVTGTERLTPHMRRIRFRGEDLARFDSLEALHVRLFIPPAGLAEPIWPMVGEDGLVNQPPAEQRPAVRKYTIREIDAAAGTLAIDFVLHGDVGPGSAFAERAAAGDRIGMAGPGGRGLREAERYLFLADETGLPAVARMLANLPGDAQGLALIEVADAQEQQALEAPAGVTIRWLHRDRAKADAAPQLLEEFEALDWEQDGPGTYVWAAMEHDTFRLLRAAARQRLRPNLDQHLIVSYWRNGLSEEQHALEKKAAARAA</sequence>
<dbReference type="PROSITE" id="PS51384">
    <property type="entry name" value="FAD_FR"/>
    <property type="match status" value="1"/>
</dbReference>
<name>A0ABU3S5D3_9HYPH</name>
<dbReference type="InterPro" id="IPR039261">
    <property type="entry name" value="FNR_nucleotide-bd"/>
</dbReference>
<feature type="domain" description="FAD-binding FR-type" evidence="2">
    <location>
        <begin position="106"/>
        <end position="231"/>
    </location>
</feature>
<dbReference type="Gene3D" id="3.40.50.80">
    <property type="entry name" value="Nucleotide-binding domain of ferredoxin-NADP reductase (FNR) module"/>
    <property type="match status" value="1"/>
</dbReference>
<comment type="caution">
    <text evidence="3">The sequence shown here is derived from an EMBL/GenBank/DDBJ whole genome shotgun (WGS) entry which is preliminary data.</text>
</comment>
<dbReference type="InterPro" id="IPR017927">
    <property type="entry name" value="FAD-bd_FR_type"/>
</dbReference>
<dbReference type="InterPro" id="IPR039374">
    <property type="entry name" value="SIP_fam"/>
</dbReference>
<evidence type="ECO:0000313" key="3">
    <source>
        <dbReference type="EMBL" id="MDU0339982.1"/>
    </source>
</evidence>
<dbReference type="InterPro" id="IPR017938">
    <property type="entry name" value="Riboflavin_synthase-like_b-brl"/>
</dbReference>
<dbReference type="CDD" id="cd06193">
    <property type="entry name" value="siderophore_interacting"/>
    <property type="match status" value="1"/>
</dbReference>
<accession>A0ABU3S5D3</accession>
<reference evidence="3 4" key="1">
    <citation type="submission" date="2023-09" db="EMBL/GenBank/DDBJ databases">
        <title>Whole genome shotgun sequencing (WGS) of Bosea sp. ZW T0_25, isolated from stored onions (Allium cepa).</title>
        <authorList>
            <person name="Stoll D.A."/>
            <person name="Huch M."/>
        </authorList>
    </citation>
    <scope>NUCLEOTIDE SEQUENCE [LARGE SCALE GENOMIC DNA]</scope>
    <source>
        <strain evidence="3 4">ZW T0_25</strain>
    </source>
</reference>
<dbReference type="InterPro" id="IPR013113">
    <property type="entry name" value="SIP_FAD-bd"/>
</dbReference>
<gene>
    <name evidence="3" type="ORF">RKE40_08820</name>
</gene>
<dbReference type="Pfam" id="PF08021">
    <property type="entry name" value="FAD_binding_9"/>
    <property type="match status" value="1"/>
</dbReference>
<dbReference type="Gene3D" id="3.30.310.50">
    <property type="entry name" value="Alpha-D-phosphohexomutase, C-terminal domain"/>
    <property type="match status" value="1"/>
</dbReference>
<dbReference type="Gene3D" id="2.40.30.10">
    <property type="entry name" value="Translation factors"/>
    <property type="match status" value="1"/>
</dbReference>
<keyword evidence="4" id="KW-1185">Reference proteome</keyword>
<dbReference type="InterPro" id="IPR007037">
    <property type="entry name" value="SIP_rossman_dom"/>
</dbReference>
<dbReference type="SUPFAM" id="SSF63380">
    <property type="entry name" value="Riboflavin synthase domain-like"/>
    <property type="match status" value="1"/>
</dbReference>